<sequence>MVPLGTAALGVREEGESGGTGMRGFWRERSQAAKLDLYMRVVLYVMPWLFAVGILAPLAQELVRGPDAVALARGLVALSVAQCAVAMHTIHHGLAHYVDGAPAPRRSAALALALGGVSAGLLLTLQAIGGIGDGTVMLQLLPYALLTPAMSTFMLSTLRRLVLGTVVAAALVAGAMVATGAEPPLAVSAAVVVFFVGLFALATTRSTAWFMAMIWELDRSRDVSARLAVAEERLRFGRDMHDVMGRNLAVIALKSELAVRLARRGRPEAADQMAEVQRIAQESQREVRELVRGYRDADLSAELEGARGVLSAAGIDCLMDREPLGDGLPSGVQSALGWVVREATTNVLRHGDARSCTVRLTSDGGRAVLVVENDGAEGGPAPGTPGSGLAGLRERLTAVGGTLRAGPAGDGRFRLTAEVPLAQEALVQNARGQGVQAQGVRAPEAPGMRLQETRTPGARAQEAPAPGAPARGALR</sequence>
<dbReference type="Pfam" id="PF07730">
    <property type="entry name" value="HisKA_3"/>
    <property type="match status" value="1"/>
</dbReference>
<feature type="compositionally biased region" description="Low complexity" evidence="4">
    <location>
        <begin position="456"/>
        <end position="475"/>
    </location>
</feature>
<keyword evidence="8" id="KW-1185">Reference proteome</keyword>
<feature type="transmembrane region" description="Helical" evidence="5">
    <location>
        <begin position="37"/>
        <end position="56"/>
    </location>
</feature>
<reference evidence="8" key="1">
    <citation type="journal article" date="2019" name="Int. J. Syst. Evol. Microbiol.">
        <title>The Global Catalogue of Microorganisms (GCM) 10K type strain sequencing project: providing services to taxonomists for standard genome sequencing and annotation.</title>
        <authorList>
            <consortium name="The Broad Institute Genomics Platform"/>
            <consortium name="The Broad Institute Genome Sequencing Center for Infectious Disease"/>
            <person name="Wu L."/>
            <person name="Ma J."/>
        </authorList>
    </citation>
    <scope>NUCLEOTIDE SEQUENCE [LARGE SCALE GENOMIC DNA]</scope>
    <source>
        <strain evidence="8">JCM 9088</strain>
    </source>
</reference>
<gene>
    <name evidence="7" type="ORF">GCM10010446_57100</name>
</gene>
<dbReference type="GO" id="GO:0016301">
    <property type="term" value="F:kinase activity"/>
    <property type="evidence" value="ECO:0007669"/>
    <property type="project" value="UniProtKB-KW"/>
</dbReference>
<evidence type="ECO:0000256" key="4">
    <source>
        <dbReference type="SAM" id="MobiDB-lite"/>
    </source>
</evidence>
<feature type="transmembrane region" description="Helical" evidence="5">
    <location>
        <begin position="161"/>
        <end position="179"/>
    </location>
</feature>
<keyword evidence="5" id="KW-1133">Transmembrane helix</keyword>
<feature type="transmembrane region" description="Helical" evidence="5">
    <location>
        <begin position="108"/>
        <end position="128"/>
    </location>
</feature>
<keyword evidence="5" id="KW-0812">Transmembrane</keyword>
<protein>
    <submittedName>
        <fullName evidence="7">Histidine kinase</fullName>
    </submittedName>
</protein>
<dbReference type="SUPFAM" id="SSF55874">
    <property type="entry name" value="ATPase domain of HSP90 chaperone/DNA topoisomerase II/histidine kinase"/>
    <property type="match status" value="1"/>
</dbReference>
<organism evidence="7 8">
    <name type="scientific">Streptomyces enissocaesilis</name>
    <dbReference type="NCBI Taxonomy" id="332589"/>
    <lineage>
        <taxon>Bacteria</taxon>
        <taxon>Bacillati</taxon>
        <taxon>Actinomycetota</taxon>
        <taxon>Actinomycetes</taxon>
        <taxon>Kitasatosporales</taxon>
        <taxon>Streptomycetaceae</taxon>
        <taxon>Streptomyces</taxon>
        <taxon>Streptomyces rochei group</taxon>
    </lineage>
</organism>
<dbReference type="PANTHER" id="PTHR24421">
    <property type="entry name" value="NITRATE/NITRITE SENSOR PROTEIN NARX-RELATED"/>
    <property type="match status" value="1"/>
</dbReference>
<evidence type="ECO:0000259" key="6">
    <source>
        <dbReference type="Pfam" id="PF07730"/>
    </source>
</evidence>
<feature type="region of interest" description="Disordered" evidence="4">
    <location>
        <begin position="1"/>
        <end position="23"/>
    </location>
</feature>
<feature type="domain" description="Signal transduction histidine kinase subgroup 3 dimerisation and phosphoacceptor" evidence="6">
    <location>
        <begin position="232"/>
        <end position="298"/>
    </location>
</feature>
<evidence type="ECO:0000256" key="2">
    <source>
        <dbReference type="ARBA" id="ARBA00022777"/>
    </source>
</evidence>
<dbReference type="InterPro" id="IPR036890">
    <property type="entry name" value="HATPase_C_sf"/>
</dbReference>
<dbReference type="Proteomes" id="UP001500403">
    <property type="component" value="Unassembled WGS sequence"/>
</dbReference>
<feature type="transmembrane region" description="Helical" evidence="5">
    <location>
        <begin position="185"/>
        <end position="203"/>
    </location>
</feature>
<proteinExistence type="predicted"/>
<dbReference type="InterPro" id="IPR050482">
    <property type="entry name" value="Sensor_HK_TwoCompSys"/>
</dbReference>
<keyword evidence="5" id="KW-0472">Membrane</keyword>
<evidence type="ECO:0000313" key="7">
    <source>
        <dbReference type="EMBL" id="GAA2964050.1"/>
    </source>
</evidence>
<evidence type="ECO:0000256" key="1">
    <source>
        <dbReference type="ARBA" id="ARBA00022679"/>
    </source>
</evidence>
<feature type="transmembrane region" description="Helical" evidence="5">
    <location>
        <begin position="68"/>
        <end position="87"/>
    </location>
</feature>
<keyword evidence="1" id="KW-0808">Transferase</keyword>
<feature type="transmembrane region" description="Helical" evidence="5">
    <location>
        <begin position="134"/>
        <end position="154"/>
    </location>
</feature>
<dbReference type="CDD" id="cd16917">
    <property type="entry name" value="HATPase_UhpB-NarQ-NarX-like"/>
    <property type="match status" value="1"/>
</dbReference>
<dbReference type="EMBL" id="BAAAUD010000054">
    <property type="protein sequence ID" value="GAA2964050.1"/>
    <property type="molecule type" value="Genomic_DNA"/>
</dbReference>
<dbReference type="InterPro" id="IPR011712">
    <property type="entry name" value="Sig_transdc_His_kin_sub3_dim/P"/>
</dbReference>
<comment type="caution">
    <text evidence="7">The sequence shown here is derived from an EMBL/GenBank/DDBJ whole genome shotgun (WGS) entry which is preliminary data.</text>
</comment>
<accession>A0ABP6K5C1</accession>
<dbReference type="PANTHER" id="PTHR24421:SF63">
    <property type="entry name" value="SENSOR HISTIDINE KINASE DESK"/>
    <property type="match status" value="1"/>
</dbReference>
<keyword evidence="3" id="KW-0902">Two-component regulatory system</keyword>
<evidence type="ECO:0000256" key="3">
    <source>
        <dbReference type="ARBA" id="ARBA00023012"/>
    </source>
</evidence>
<dbReference type="Gene3D" id="3.30.565.10">
    <property type="entry name" value="Histidine kinase-like ATPase, C-terminal domain"/>
    <property type="match status" value="1"/>
</dbReference>
<name>A0ABP6K5C1_9ACTN</name>
<feature type="region of interest" description="Disordered" evidence="4">
    <location>
        <begin position="433"/>
        <end position="475"/>
    </location>
</feature>
<keyword evidence="2 7" id="KW-0418">Kinase</keyword>
<dbReference type="Gene3D" id="1.20.5.1930">
    <property type="match status" value="1"/>
</dbReference>
<evidence type="ECO:0000313" key="8">
    <source>
        <dbReference type="Proteomes" id="UP001500403"/>
    </source>
</evidence>
<evidence type="ECO:0000256" key="5">
    <source>
        <dbReference type="SAM" id="Phobius"/>
    </source>
</evidence>